<dbReference type="FunFam" id="3.90.190.10:FF:000035">
    <property type="entry name" value="Tyrosine phosphatase, putative"/>
    <property type="match status" value="1"/>
</dbReference>
<dbReference type="InterPro" id="IPR029021">
    <property type="entry name" value="Prot-tyrosine_phosphatase-like"/>
</dbReference>
<sequence length="168" mass="19622">MLVPPVNFALVVGQLYRSGHPINLNYQFLETLNLKTVIYVGENCPETISAEYKVWLEKQGINYIHFPSPSVSEPFTETDVGTVTEVLKLIIDERNYPILMHSNKGKHRVGVIVAVVRKCLQQWCLTPLYEEYIRYAKGKADSDFLFIEHYEFEDRDVVVEHFPRWVMR</sequence>
<dbReference type="SUPFAM" id="SSF52799">
    <property type="entry name" value="(Phosphotyrosine protein) phosphatases II"/>
    <property type="match status" value="1"/>
</dbReference>
<comment type="caution">
    <text evidence="5">The sequence shown here is derived from an EMBL/GenBank/DDBJ whole genome shotgun (WGS) entry which is preliminary data.</text>
</comment>
<gene>
    <name evidence="5" type="ORF">DASB73_041120</name>
</gene>
<dbReference type="PRINTS" id="PR01911">
    <property type="entry name" value="PFDSPHPHTASE"/>
</dbReference>
<name>A0AAV5RRJ2_STABA</name>
<dbReference type="Pfam" id="PF03162">
    <property type="entry name" value="Y_phosphatase2"/>
    <property type="match status" value="1"/>
</dbReference>
<keyword evidence="4" id="KW-0378">Hydrolase</keyword>
<proteinExistence type="inferred from homology"/>
<evidence type="ECO:0000256" key="4">
    <source>
        <dbReference type="ARBA" id="ARBA00022801"/>
    </source>
</evidence>
<accession>A0AAV5RRJ2</accession>
<dbReference type="Proteomes" id="UP001362899">
    <property type="component" value="Unassembled WGS sequence"/>
</dbReference>
<keyword evidence="3" id="KW-0963">Cytoplasm</keyword>
<dbReference type="PANTHER" id="PTHR31126">
    <property type="entry name" value="TYROSINE-PROTEIN PHOSPHATASE"/>
    <property type="match status" value="1"/>
</dbReference>
<dbReference type="GO" id="GO:0005737">
    <property type="term" value="C:cytoplasm"/>
    <property type="evidence" value="ECO:0007669"/>
    <property type="project" value="UniProtKB-SubCell"/>
</dbReference>
<dbReference type="EMBL" id="BTGC01000008">
    <property type="protein sequence ID" value="GMM53149.1"/>
    <property type="molecule type" value="Genomic_DNA"/>
</dbReference>
<organism evidence="5 6">
    <name type="scientific">Starmerella bacillaris</name>
    <name type="common">Yeast</name>
    <name type="synonym">Candida zemplinina</name>
    <dbReference type="NCBI Taxonomy" id="1247836"/>
    <lineage>
        <taxon>Eukaryota</taxon>
        <taxon>Fungi</taxon>
        <taxon>Dikarya</taxon>
        <taxon>Ascomycota</taxon>
        <taxon>Saccharomycotina</taxon>
        <taxon>Dipodascomycetes</taxon>
        <taxon>Dipodascales</taxon>
        <taxon>Trichomonascaceae</taxon>
        <taxon>Starmerella</taxon>
    </lineage>
</organism>
<dbReference type="Gene3D" id="3.90.190.10">
    <property type="entry name" value="Protein tyrosine phosphatase superfamily"/>
    <property type="match status" value="1"/>
</dbReference>
<evidence type="ECO:0000256" key="2">
    <source>
        <dbReference type="ARBA" id="ARBA00009580"/>
    </source>
</evidence>
<dbReference type="InterPro" id="IPR004861">
    <property type="entry name" value="Siw14-like"/>
</dbReference>
<evidence type="ECO:0000313" key="6">
    <source>
        <dbReference type="Proteomes" id="UP001362899"/>
    </source>
</evidence>
<comment type="subcellular location">
    <subcellularLocation>
        <location evidence="1">Cytoplasm</location>
    </subcellularLocation>
</comment>
<evidence type="ECO:0000256" key="3">
    <source>
        <dbReference type="ARBA" id="ARBA00022490"/>
    </source>
</evidence>
<dbReference type="GO" id="GO:0052840">
    <property type="term" value="F:inositol diphosphate tetrakisphosphate diphosphatase activity"/>
    <property type="evidence" value="ECO:0007669"/>
    <property type="project" value="TreeGrafter"/>
</dbReference>
<dbReference type="AlphaFoldDB" id="A0AAV5RRJ2"/>
<comment type="similarity">
    <text evidence="2">Belongs to the protein-tyrosine phosphatase family.</text>
</comment>
<dbReference type="GO" id="GO:0016791">
    <property type="term" value="F:phosphatase activity"/>
    <property type="evidence" value="ECO:0007669"/>
    <property type="project" value="InterPro"/>
</dbReference>
<reference evidence="5 6" key="1">
    <citation type="journal article" date="2023" name="Elife">
        <title>Identification of key yeast species and microbe-microbe interactions impacting larval growth of Drosophila in the wild.</title>
        <authorList>
            <person name="Mure A."/>
            <person name="Sugiura Y."/>
            <person name="Maeda R."/>
            <person name="Honda K."/>
            <person name="Sakurai N."/>
            <person name="Takahashi Y."/>
            <person name="Watada M."/>
            <person name="Katoh T."/>
            <person name="Gotoh A."/>
            <person name="Gotoh Y."/>
            <person name="Taniguchi I."/>
            <person name="Nakamura K."/>
            <person name="Hayashi T."/>
            <person name="Katayama T."/>
            <person name="Uemura T."/>
            <person name="Hattori Y."/>
        </authorList>
    </citation>
    <scope>NUCLEOTIDE SEQUENCE [LARGE SCALE GENOMIC DNA]</scope>
    <source>
        <strain evidence="5 6">SB-73</strain>
    </source>
</reference>
<evidence type="ECO:0000313" key="5">
    <source>
        <dbReference type="EMBL" id="GMM53149.1"/>
    </source>
</evidence>
<dbReference type="PANTHER" id="PTHR31126:SF74">
    <property type="entry name" value="TYROSINE-PROTEIN PHOSPHATASE-LIKE PROTEIN OCA2"/>
    <property type="match status" value="1"/>
</dbReference>
<evidence type="ECO:0000256" key="1">
    <source>
        <dbReference type="ARBA" id="ARBA00004496"/>
    </source>
</evidence>
<dbReference type="InterPro" id="IPR020428">
    <property type="entry name" value="PFA-DSPs"/>
</dbReference>
<protein>
    <submittedName>
        <fullName evidence="5">Oca2 protein</fullName>
    </submittedName>
</protein>
<keyword evidence="6" id="KW-1185">Reference proteome</keyword>